<evidence type="ECO:0000313" key="3">
    <source>
        <dbReference type="Proteomes" id="UP001153076"/>
    </source>
</evidence>
<dbReference type="Proteomes" id="UP001153076">
    <property type="component" value="Unassembled WGS sequence"/>
</dbReference>
<keyword evidence="3" id="KW-1185">Reference proteome</keyword>
<dbReference type="OrthoDB" id="1928232at2759"/>
<reference evidence="2" key="1">
    <citation type="submission" date="2022-04" db="EMBL/GenBank/DDBJ databases">
        <title>Carnegiea gigantea Genome sequencing and assembly v2.</title>
        <authorList>
            <person name="Copetti D."/>
            <person name="Sanderson M.J."/>
            <person name="Burquez A."/>
            <person name="Wojciechowski M.F."/>
        </authorList>
    </citation>
    <scope>NUCLEOTIDE SEQUENCE</scope>
    <source>
        <strain evidence="2">SGP5-SGP5p</strain>
        <tissue evidence="2">Aerial part</tissue>
    </source>
</reference>
<sequence length="225" mass="26324">MSQCFWIISNKKTHIPNMMSQWCVDFYMLYKLDTREEYECQWSQVLGKYNSTYPHGYFFGGMTTTRRSKFLNGFTRRFVSSNITLRDIAKQVDLVVRRLHKPNYITIWYQILVYSHHEKNKPCKFSPLPLFKSYKNKLLNQAGAQCSMYVSVIVINSIHRLTLHVLLEDGSSQLEISNEQETIRQDATLMGNDLNNKDNILCPPKSTTKGQPRKSHMKGGKELKR</sequence>
<evidence type="ECO:0000256" key="1">
    <source>
        <dbReference type="SAM" id="MobiDB-lite"/>
    </source>
</evidence>
<feature type="region of interest" description="Disordered" evidence="1">
    <location>
        <begin position="194"/>
        <end position="225"/>
    </location>
</feature>
<organism evidence="2 3">
    <name type="scientific">Carnegiea gigantea</name>
    <dbReference type="NCBI Taxonomy" id="171969"/>
    <lineage>
        <taxon>Eukaryota</taxon>
        <taxon>Viridiplantae</taxon>
        <taxon>Streptophyta</taxon>
        <taxon>Embryophyta</taxon>
        <taxon>Tracheophyta</taxon>
        <taxon>Spermatophyta</taxon>
        <taxon>Magnoliopsida</taxon>
        <taxon>eudicotyledons</taxon>
        <taxon>Gunneridae</taxon>
        <taxon>Pentapetalae</taxon>
        <taxon>Caryophyllales</taxon>
        <taxon>Cactineae</taxon>
        <taxon>Cactaceae</taxon>
        <taxon>Cactoideae</taxon>
        <taxon>Echinocereeae</taxon>
        <taxon>Carnegiea</taxon>
    </lineage>
</organism>
<name>A0A9Q1K644_9CARY</name>
<evidence type="ECO:0000313" key="2">
    <source>
        <dbReference type="EMBL" id="KAJ8438011.1"/>
    </source>
</evidence>
<accession>A0A9Q1K644</accession>
<comment type="caution">
    <text evidence="2">The sequence shown here is derived from an EMBL/GenBank/DDBJ whole genome shotgun (WGS) entry which is preliminary data.</text>
</comment>
<gene>
    <name evidence="2" type="ORF">Cgig2_029992</name>
</gene>
<dbReference type="EMBL" id="JAKOGI010000273">
    <property type="protein sequence ID" value="KAJ8438011.1"/>
    <property type="molecule type" value="Genomic_DNA"/>
</dbReference>
<proteinExistence type="predicted"/>
<protein>
    <submittedName>
        <fullName evidence="2">Uncharacterized protein</fullName>
    </submittedName>
</protein>
<dbReference type="AlphaFoldDB" id="A0A9Q1K644"/>